<evidence type="ECO:0008006" key="3">
    <source>
        <dbReference type="Google" id="ProtNLM"/>
    </source>
</evidence>
<dbReference type="InterPro" id="IPR005519">
    <property type="entry name" value="Acid_phosphat_B-like"/>
</dbReference>
<sequence length="287" mass="33191">MQNSNINKVRKNQRRNFLKYLIATGTTSSLLACGSKAQRRERNLNNPLLWAVAWKQTAAEYGALCHQAFNLAKLRVEMAIESDDGEKPLAVITDMDDTVIHAASYWGYLIKQGKDFFDDKVWDDWLPNNLITAVPGSLDFLRYCAENNVEIFYVTNRDQGERTYEYALDQLKSLNFPYADKNHLTVYRDTSDKMPTKLSVSKKYNLVLMLGDNLNDYKRDYYVKDIDQRYNLMEKDNHDYGNKFIVLPNPTDGHWVRAIFGESEPLPNDDNRSLLFSAATRVSWNGK</sequence>
<dbReference type="Gene3D" id="3.40.50.1000">
    <property type="entry name" value="HAD superfamily/HAD-like"/>
    <property type="match status" value="1"/>
</dbReference>
<dbReference type="SUPFAM" id="SSF56784">
    <property type="entry name" value="HAD-like"/>
    <property type="match status" value="1"/>
</dbReference>
<evidence type="ECO:0000256" key="1">
    <source>
        <dbReference type="ARBA" id="ARBA00022729"/>
    </source>
</evidence>
<dbReference type="InterPro" id="IPR036412">
    <property type="entry name" value="HAD-like_sf"/>
</dbReference>
<accession>A0A381NW36</accession>
<gene>
    <name evidence="2" type="ORF">METZ01_LOCUS11624</name>
</gene>
<name>A0A381NW36_9ZZZZ</name>
<dbReference type="Pfam" id="PF03767">
    <property type="entry name" value="Acid_phosphat_B"/>
    <property type="match status" value="1"/>
</dbReference>
<protein>
    <recommendedName>
        <fullName evidence="3">Acid phosphatase</fullName>
    </recommendedName>
</protein>
<reference evidence="2" key="1">
    <citation type="submission" date="2018-05" db="EMBL/GenBank/DDBJ databases">
        <authorList>
            <person name="Lanie J.A."/>
            <person name="Ng W.-L."/>
            <person name="Kazmierczak K.M."/>
            <person name="Andrzejewski T.M."/>
            <person name="Davidsen T.M."/>
            <person name="Wayne K.J."/>
            <person name="Tettelin H."/>
            <person name="Glass J.I."/>
            <person name="Rusch D."/>
            <person name="Podicherti R."/>
            <person name="Tsui H.-C.T."/>
            <person name="Winkler M.E."/>
        </authorList>
    </citation>
    <scope>NUCLEOTIDE SEQUENCE</scope>
</reference>
<dbReference type="AlphaFoldDB" id="A0A381NW36"/>
<proteinExistence type="predicted"/>
<organism evidence="2">
    <name type="scientific">marine metagenome</name>
    <dbReference type="NCBI Taxonomy" id="408172"/>
    <lineage>
        <taxon>unclassified sequences</taxon>
        <taxon>metagenomes</taxon>
        <taxon>ecological metagenomes</taxon>
    </lineage>
</organism>
<dbReference type="EMBL" id="UINC01000640">
    <property type="protein sequence ID" value="SUZ58770.1"/>
    <property type="molecule type" value="Genomic_DNA"/>
</dbReference>
<dbReference type="InterPro" id="IPR023214">
    <property type="entry name" value="HAD_sf"/>
</dbReference>
<keyword evidence="1" id="KW-0732">Signal</keyword>
<evidence type="ECO:0000313" key="2">
    <source>
        <dbReference type="EMBL" id="SUZ58770.1"/>
    </source>
</evidence>